<dbReference type="RefSeq" id="WP_213371445.1">
    <property type="nucleotide sequence ID" value="NZ_BSFJ01000018.1"/>
</dbReference>
<keyword evidence="2" id="KW-1185">Reference proteome</keyword>
<protein>
    <recommendedName>
        <fullName evidence="3">Glycosyltransferase</fullName>
    </recommendedName>
</protein>
<evidence type="ECO:0008006" key="3">
    <source>
        <dbReference type="Google" id="ProtNLM"/>
    </source>
</evidence>
<reference evidence="1" key="2">
    <citation type="submission" date="2023-01" db="EMBL/GenBank/DDBJ databases">
        <authorList>
            <person name="Sun Q."/>
            <person name="Evtushenko L."/>
        </authorList>
    </citation>
    <scope>NUCLEOTIDE SEQUENCE</scope>
    <source>
        <strain evidence="1">VKM B-2484</strain>
    </source>
</reference>
<dbReference type="EMBL" id="BSFJ01000018">
    <property type="protein sequence ID" value="GLK72765.1"/>
    <property type="molecule type" value="Genomic_DNA"/>
</dbReference>
<dbReference type="InterPro" id="IPR029044">
    <property type="entry name" value="Nucleotide-diphossugar_trans"/>
</dbReference>
<dbReference type="Pfam" id="PF09837">
    <property type="entry name" value="DUF2064"/>
    <property type="match status" value="1"/>
</dbReference>
<name>A0A9W6J8E9_9HYPH</name>
<evidence type="ECO:0000313" key="1">
    <source>
        <dbReference type="EMBL" id="GLK72765.1"/>
    </source>
</evidence>
<dbReference type="SUPFAM" id="SSF53448">
    <property type="entry name" value="Nucleotide-diphospho-sugar transferases"/>
    <property type="match status" value="1"/>
</dbReference>
<dbReference type="AlphaFoldDB" id="A0A9W6J8E9"/>
<organism evidence="1 2">
    <name type="scientific">Ancylobacter dichloromethanicus</name>
    <dbReference type="NCBI Taxonomy" id="518825"/>
    <lineage>
        <taxon>Bacteria</taxon>
        <taxon>Pseudomonadati</taxon>
        <taxon>Pseudomonadota</taxon>
        <taxon>Alphaproteobacteria</taxon>
        <taxon>Hyphomicrobiales</taxon>
        <taxon>Xanthobacteraceae</taxon>
        <taxon>Ancylobacter</taxon>
    </lineage>
</organism>
<dbReference type="PANTHER" id="PTHR36529">
    <property type="entry name" value="SLL1095 PROTEIN"/>
    <property type="match status" value="1"/>
</dbReference>
<proteinExistence type="predicted"/>
<comment type="caution">
    <text evidence="1">The sequence shown here is derived from an EMBL/GenBank/DDBJ whole genome shotgun (WGS) entry which is preliminary data.</text>
</comment>
<dbReference type="Proteomes" id="UP001143370">
    <property type="component" value="Unassembled WGS sequence"/>
</dbReference>
<sequence length="247" mass="26075">MSTVAVAIICKTPAPGKSKTRLSPPLRPEECAEISACFISDLSATIAELGAEGDAEGYAVYTPAGSEAALTRLLPSSFGLVLQGEGDLGQRLDKGIADLLARGHVGAILINSDSPTLPKAVLRQAVDLLKSGDRAVLSPALDGGYTFIGLSRPHPHLFADIPWSTPDVYRLTLQRAREIELPIVELAPWYDVDDAASYALLEQELDGLPLAFAPADLARQPAARTAAFVRRRRASLTVAQPAQAGAA</sequence>
<gene>
    <name evidence="1" type="ORF">GCM10017643_28810</name>
</gene>
<dbReference type="InterPro" id="IPR018641">
    <property type="entry name" value="Trfase_1_rSAM/seldom-assoc"/>
</dbReference>
<dbReference type="PANTHER" id="PTHR36529:SF1">
    <property type="entry name" value="GLYCOSYLTRANSFERASE"/>
    <property type="match status" value="1"/>
</dbReference>
<dbReference type="NCBIfam" id="TIGR04282">
    <property type="entry name" value="glyco_like_cofC"/>
    <property type="match status" value="1"/>
</dbReference>
<dbReference type="Gene3D" id="3.90.550.10">
    <property type="entry name" value="Spore Coat Polysaccharide Biosynthesis Protein SpsA, Chain A"/>
    <property type="match status" value="1"/>
</dbReference>
<evidence type="ECO:0000313" key="2">
    <source>
        <dbReference type="Proteomes" id="UP001143370"/>
    </source>
</evidence>
<accession>A0A9W6J8E9</accession>
<reference evidence="1" key="1">
    <citation type="journal article" date="2014" name="Int. J. Syst. Evol. Microbiol.">
        <title>Complete genome sequence of Corynebacterium casei LMG S-19264T (=DSM 44701T), isolated from a smear-ripened cheese.</title>
        <authorList>
            <consortium name="US DOE Joint Genome Institute (JGI-PGF)"/>
            <person name="Walter F."/>
            <person name="Albersmeier A."/>
            <person name="Kalinowski J."/>
            <person name="Ruckert C."/>
        </authorList>
    </citation>
    <scope>NUCLEOTIDE SEQUENCE</scope>
    <source>
        <strain evidence="1">VKM B-2484</strain>
    </source>
</reference>